<comment type="caution">
    <text evidence="10">The sequence shown here is derived from an EMBL/GenBank/DDBJ whole genome shotgun (WGS) entry which is preliminary data.</text>
</comment>
<feature type="domain" description="ABC transmembrane type-1" evidence="9">
    <location>
        <begin position="90"/>
        <end position="279"/>
    </location>
</feature>
<evidence type="ECO:0000313" key="10">
    <source>
        <dbReference type="EMBL" id="GCE19038.1"/>
    </source>
</evidence>
<dbReference type="EMBL" id="BIFS01000001">
    <property type="protein sequence ID" value="GCE19038.1"/>
    <property type="molecule type" value="Genomic_DNA"/>
</dbReference>
<feature type="transmembrane region" description="Helical" evidence="7">
    <location>
        <begin position="158"/>
        <end position="179"/>
    </location>
</feature>
<gene>
    <name evidence="10" type="ORF">KDK_28380</name>
</gene>
<dbReference type="SUPFAM" id="SSF161098">
    <property type="entry name" value="MetI-like"/>
    <property type="match status" value="1"/>
</dbReference>
<evidence type="ECO:0000256" key="8">
    <source>
        <dbReference type="SAM" id="MobiDB-lite"/>
    </source>
</evidence>
<accession>A0A402AIR7</accession>
<comment type="similarity">
    <text evidence="7">Belongs to the binding-protein-dependent transport system permease family.</text>
</comment>
<dbReference type="Pfam" id="PF00528">
    <property type="entry name" value="BPD_transp_1"/>
    <property type="match status" value="1"/>
</dbReference>
<dbReference type="RefSeq" id="WP_126550758.1">
    <property type="nucleotide sequence ID" value="NZ_BIFS01000001.1"/>
</dbReference>
<feature type="transmembrane region" description="Helical" evidence="7">
    <location>
        <begin position="262"/>
        <end position="284"/>
    </location>
</feature>
<evidence type="ECO:0000259" key="9">
    <source>
        <dbReference type="PROSITE" id="PS50928"/>
    </source>
</evidence>
<dbReference type="PANTHER" id="PTHR43744:SF12">
    <property type="entry name" value="ABC TRANSPORTER PERMEASE PROTEIN MG189-RELATED"/>
    <property type="match status" value="1"/>
</dbReference>
<dbReference type="Gene3D" id="1.10.3720.10">
    <property type="entry name" value="MetI-like"/>
    <property type="match status" value="1"/>
</dbReference>
<keyword evidence="3" id="KW-1003">Cell membrane</keyword>
<name>A0A402AIR7_9CHLR</name>
<feature type="region of interest" description="Disordered" evidence="8">
    <location>
        <begin position="1"/>
        <end position="22"/>
    </location>
</feature>
<evidence type="ECO:0000256" key="2">
    <source>
        <dbReference type="ARBA" id="ARBA00022448"/>
    </source>
</evidence>
<keyword evidence="4 7" id="KW-0812">Transmembrane</keyword>
<comment type="subcellular location">
    <subcellularLocation>
        <location evidence="1 7">Cell membrane</location>
        <topology evidence="1 7">Multi-pass membrane protein</topology>
    </subcellularLocation>
</comment>
<evidence type="ECO:0000256" key="5">
    <source>
        <dbReference type="ARBA" id="ARBA00022989"/>
    </source>
</evidence>
<dbReference type="GO" id="GO:0005886">
    <property type="term" value="C:plasma membrane"/>
    <property type="evidence" value="ECO:0007669"/>
    <property type="project" value="UniProtKB-SubCell"/>
</dbReference>
<dbReference type="PROSITE" id="PS50928">
    <property type="entry name" value="ABC_TM1"/>
    <property type="match status" value="1"/>
</dbReference>
<dbReference type="AlphaFoldDB" id="A0A402AIR7"/>
<keyword evidence="11" id="KW-1185">Reference proteome</keyword>
<sequence>MAQVTSRSVQATQQTPTTPGKRPASWVRIVVYVFLIIFTITSVGPLIFTFISSFKTMGDVLAFPPTLIPHPIILSNYQVVFGNPLFLRWMLNSVIYAGGATVLNMLFSAMAGYALGRMNFPGKNLVFTFTLAVMMIPSAITLIPKFLIINNFHLANTYWALILPAMAQPFSVFIMVQFMKILPKELEESARIDGASRWRTFYQIILPQVKPALTAVVILTFQGAWNDFQWPLVALGTQNMYTLPLGLFFFKSTYYTQYNLLLAGSMFNTIPILILFFIFQRYFIEGAVASGVKG</sequence>
<evidence type="ECO:0000256" key="1">
    <source>
        <dbReference type="ARBA" id="ARBA00004651"/>
    </source>
</evidence>
<keyword evidence="2 7" id="KW-0813">Transport</keyword>
<feature type="transmembrane region" description="Helical" evidence="7">
    <location>
        <begin position="94"/>
        <end position="113"/>
    </location>
</feature>
<feature type="compositionally biased region" description="Polar residues" evidence="8">
    <location>
        <begin position="1"/>
        <end position="18"/>
    </location>
</feature>
<dbReference type="PANTHER" id="PTHR43744">
    <property type="entry name" value="ABC TRANSPORTER PERMEASE PROTEIN MG189-RELATED-RELATED"/>
    <property type="match status" value="1"/>
</dbReference>
<feature type="transmembrane region" description="Helical" evidence="7">
    <location>
        <begin position="228"/>
        <end position="250"/>
    </location>
</feature>
<keyword evidence="5 7" id="KW-1133">Transmembrane helix</keyword>
<dbReference type="GO" id="GO:0055085">
    <property type="term" value="P:transmembrane transport"/>
    <property type="evidence" value="ECO:0007669"/>
    <property type="project" value="InterPro"/>
</dbReference>
<protein>
    <submittedName>
        <fullName evidence="10">ABC transporter permease</fullName>
    </submittedName>
</protein>
<dbReference type="InterPro" id="IPR035906">
    <property type="entry name" value="MetI-like_sf"/>
</dbReference>
<reference evidence="11" key="1">
    <citation type="submission" date="2018-12" db="EMBL/GenBank/DDBJ databases">
        <title>Tengunoibacter tsumagoiensis gen. nov., sp. nov., Dictyobacter kobayashii sp. nov., D. alpinus sp. nov., and D. joshuensis sp. nov. and description of Dictyobacteraceae fam. nov. within the order Ktedonobacterales isolated from Tengu-no-mugimeshi.</title>
        <authorList>
            <person name="Wang C.M."/>
            <person name="Zheng Y."/>
            <person name="Sakai Y."/>
            <person name="Toyoda A."/>
            <person name="Minakuchi Y."/>
            <person name="Abe K."/>
            <person name="Yokota A."/>
            <person name="Yabe S."/>
        </authorList>
    </citation>
    <scope>NUCLEOTIDE SEQUENCE [LARGE SCALE GENOMIC DNA]</scope>
    <source>
        <strain evidence="11">Uno11</strain>
    </source>
</reference>
<keyword evidence="6 7" id="KW-0472">Membrane</keyword>
<dbReference type="CDD" id="cd06261">
    <property type="entry name" value="TM_PBP2"/>
    <property type="match status" value="1"/>
</dbReference>
<feature type="transmembrane region" description="Helical" evidence="7">
    <location>
        <begin position="125"/>
        <end position="146"/>
    </location>
</feature>
<evidence type="ECO:0000256" key="7">
    <source>
        <dbReference type="RuleBase" id="RU363032"/>
    </source>
</evidence>
<dbReference type="Proteomes" id="UP000287188">
    <property type="component" value="Unassembled WGS sequence"/>
</dbReference>
<feature type="transmembrane region" description="Helical" evidence="7">
    <location>
        <begin position="29"/>
        <end position="51"/>
    </location>
</feature>
<evidence type="ECO:0000256" key="4">
    <source>
        <dbReference type="ARBA" id="ARBA00022692"/>
    </source>
</evidence>
<evidence type="ECO:0000256" key="6">
    <source>
        <dbReference type="ARBA" id="ARBA00023136"/>
    </source>
</evidence>
<proteinExistence type="inferred from homology"/>
<dbReference type="InterPro" id="IPR000515">
    <property type="entry name" value="MetI-like"/>
</dbReference>
<evidence type="ECO:0000313" key="11">
    <source>
        <dbReference type="Proteomes" id="UP000287188"/>
    </source>
</evidence>
<organism evidence="10 11">
    <name type="scientific">Dictyobacter kobayashii</name>
    <dbReference type="NCBI Taxonomy" id="2014872"/>
    <lineage>
        <taxon>Bacteria</taxon>
        <taxon>Bacillati</taxon>
        <taxon>Chloroflexota</taxon>
        <taxon>Ktedonobacteria</taxon>
        <taxon>Ktedonobacterales</taxon>
        <taxon>Dictyobacteraceae</taxon>
        <taxon>Dictyobacter</taxon>
    </lineage>
</organism>
<dbReference type="OrthoDB" id="9771544at2"/>
<evidence type="ECO:0000256" key="3">
    <source>
        <dbReference type="ARBA" id="ARBA00022475"/>
    </source>
</evidence>